<dbReference type="Proteomes" id="UP001595778">
    <property type="component" value="Unassembled WGS sequence"/>
</dbReference>
<dbReference type="RefSeq" id="WP_376979365.1">
    <property type="nucleotide sequence ID" value="NZ_JBHSDQ010000010.1"/>
</dbReference>
<evidence type="ECO:0000313" key="3">
    <source>
        <dbReference type="Proteomes" id="UP001595778"/>
    </source>
</evidence>
<keyword evidence="3" id="KW-1185">Reference proteome</keyword>
<dbReference type="SUPFAM" id="SSF56801">
    <property type="entry name" value="Acetyl-CoA synthetase-like"/>
    <property type="match status" value="1"/>
</dbReference>
<reference evidence="3" key="1">
    <citation type="journal article" date="2019" name="Int. J. Syst. Evol. Microbiol.">
        <title>The Global Catalogue of Microorganisms (GCM) 10K type strain sequencing project: providing services to taxonomists for standard genome sequencing and annotation.</title>
        <authorList>
            <consortium name="The Broad Institute Genomics Platform"/>
            <consortium name="The Broad Institute Genome Sequencing Center for Infectious Disease"/>
            <person name="Wu L."/>
            <person name="Ma J."/>
        </authorList>
    </citation>
    <scope>NUCLEOTIDE SEQUENCE [LARGE SCALE GENOMIC DNA]</scope>
    <source>
        <strain evidence="3">PJ61</strain>
    </source>
</reference>
<protein>
    <submittedName>
        <fullName evidence="2">Phenylacetate--CoA ligase family protein</fullName>
    </submittedName>
</protein>
<feature type="region of interest" description="Disordered" evidence="1">
    <location>
        <begin position="450"/>
        <end position="478"/>
    </location>
</feature>
<proteinExistence type="predicted"/>
<dbReference type="Gene3D" id="3.40.50.12780">
    <property type="entry name" value="N-terminal domain of ligase-like"/>
    <property type="match status" value="1"/>
</dbReference>
<name>A0ABV8WPJ6_9MICC</name>
<dbReference type="PANTHER" id="PTHR36932">
    <property type="entry name" value="CAPSULAR POLYSACCHARIDE BIOSYNTHESIS PROTEIN"/>
    <property type="match status" value="1"/>
</dbReference>
<organism evidence="2 3">
    <name type="scientific">Arthrobacter sedimenti</name>
    <dbReference type="NCBI Taxonomy" id="2694931"/>
    <lineage>
        <taxon>Bacteria</taxon>
        <taxon>Bacillati</taxon>
        <taxon>Actinomycetota</taxon>
        <taxon>Actinomycetes</taxon>
        <taxon>Micrococcales</taxon>
        <taxon>Micrococcaceae</taxon>
        <taxon>Arthrobacter</taxon>
    </lineage>
</organism>
<dbReference type="InterPro" id="IPR053158">
    <property type="entry name" value="CapK_Type1_Caps_Biosynth"/>
</dbReference>
<dbReference type="InterPro" id="IPR042099">
    <property type="entry name" value="ANL_N_sf"/>
</dbReference>
<evidence type="ECO:0000313" key="2">
    <source>
        <dbReference type="EMBL" id="MFC4398014.1"/>
    </source>
</evidence>
<keyword evidence="2" id="KW-0436">Ligase</keyword>
<accession>A0ABV8WPJ6</accession>
<evidence type="ECO:0000256" key="1">
    <source>
        <dbReference type="SAM" id="MobiDB-lite"/>
    </source>
</evidence>
<dbReference type="PANTHER" id="PTHR36932:SF1">
    <property type="entry name" value="CAPSULAR POLYSACCHARIDE BIOSYNTHESIS PROTEIN"/>
    <property type="match status" value="1"/>
</dbReference>
<dbReference type="EMBL" id="JBHSDQ010000010">
    <property type="protein sequence ID" value="MFC4398014.1"/>
    <property type="molecule type" value="Genomic_DNA"/>
</dbReference>
<gene>
    <name evidence="2" type="ORF">ACFO0G_18110</name>
</gene>
<comment type="caution">
    <text evidence="2">The sequence shown here is derived from an EMBL/GenBank/DDBJ whole genome shotgun (WGS) entry which is preliminary data.</text>
</comment>
<dbReference type="GO" id="GO:0016874">
    <property type="term" value="F:ligase activity"/>
    <property type="evidence" value="ECO:0007669"/>
    <property type="project" value="UniProtKB-KW"/>
</dbReference>
<sequence>MVLPRGAVLRDRRGDALRVWWDAFRVHRRGPEAVRARQRERLADQVAFAREHSPFYRELYQALPGRVDDPAVLPVTDKRQMMARFDDTLTDPAVTRAGVEAFVADPARIGERFAGEYLVATTAGTTGTRGLFVLDDRYWAVTSGMMAQLSAGWLSPAQLVRLMVRGGRFATVVATGGHFLSVAAGTRERREKPRRHRRLRIFSVHRPLPELVAGLNLVRPVLLGGYASILRLLATEQESGRLRLHPTLVVSTAEGLPPGEPERIQRAFSAPVREVYGCTESSYAAASCEEGWLHLLEDWVILEPVDADHRPVPPGVVSHTVLMTNLANRVQPILRYDVGDRVLVKPDACECGNPAPALKVEGRASDVLTFPAADRQGRIAVPPLALGTVIDRTPGVELFQIVQSAPARLSVRLLPEPGTDPDQVRRSVVEGLAALLTGLGLAHIAVEADAEPPEQSAGGKFRTVIPLPPTNTQEFPSP</sequence>